<name>A0A8C1R5L3_CYPCA</name>
<evidence type="ECO:0000313" key="4">
    <source>
        <dbReference type="Ensembl" id="ENSCCRP00010089347.1"/>
    </source>
</evidence>
<dbReference type="SUPFAM" id="SSF47923">
    <property type="entry name" value="Ypt/Rab-GAP domain of gyp1p"/>
    <property type="match status" value="2"/>
</dbReference>
<dbReference type="GO" id="GO:0006888">
    <property type="term" value="P:endoplasmic reticulum to Golgi vesicle-mediated transport"/>
    <property type="evidence" value="ECO:0007669"/>
    <property type="project" value="TreeGrafter"/>
</dbReference>
<dbReference type="PANTHER" id="PTHR20913:SF11">
    <property type="entry name" value="RAB-GAP TBC DOMAIN-CONTAINING PROTEIN"/>
    <property type="match status" value="1"/>
</dbReference>
<keyword evidence="2" id="KW-1133">Transmembrane helix</keyword>
<dbReference type="PROSITE" id="PS50086">
    <property type="entry name" value="TBC_RABGAP"/>
    <property type="match status" value="1"/>
</dbReference>
<dbReference type="SMART" id="SM00164">
    <property type="entry name" value="TBC"/>
    <property type="match status" value="1"/>
</dbReference>
<feature type="transmembrane region" description="Helical" evidence="2">
    <location>
        <begin position="333"/>
        <end position="354"/>
    </location>
</feature>
<keyword evidence="2" id="KW-0812">Transmembrane</keyword>
<dbReference type="FunFam" id="1.10.8.1310:FF:000001">
    <property type="entry name" value="TBC1 domain family, member 20"/>
    <property type="match status" value="1"/>
</dbReference>
<evidence type="ECO:0000259" key="3">
    <source>
        <dbReference type="PROSITE" id="PS50086"/>
    </source>
</evidence>
<dbReference type="InterPro" id="IPR035969">
    <property type="entry name" value="Rab-GAP_TBC_sf"/>
</dbReference>
<evidence type="ECO:0000256" key="2">
    <source>
        <dbReference type="SAM" id="Phobius"/>
    </source>
</evidence>
<organism evidence="4 5">
    <name type="scientific">Cyprinus carpio</name>
    <name type="common">Common carp</name>
    <dbReference type="NCBI Taxonomy" id="7962"/>
    <lineage>
        <taxon>Eukaryota</taxon>
        <taxon>Metazoa</taxon>
        <taxon>Chordata</taxon>
        <taxon>Craniata</taxon>
        <taxon>Vertebrata</taxon>
        <taxon>Euteleostomi</taxon>
        <taxon>Actinopterygii</taxon>
        <taxon>Neopterygii</taxon>
        <taxon>Teleostei</taxon>
        <taxon>Ostariophysi</taxon>
        <taxon>Cypriniformes</taxon>
        <taxon>Cyprinidae</taxon>
        <taxon>Cyprininae</taxon>
        <taxon>Cyprinus</taxon>
    </lineage>
</organism>
<keyword evidence="2" id="KW-0472">Membrane</keyword>
<dbReference type="Gene3D" id="1.10.472.80">
    <property type="entry name" value="Ypt/Rab-GAP domain of gyp1p, domain 3"/>
    <property type="match status" value="1"/>
</dbReference>
<dbReference type="Ensembl" id="ENSCCRT00010099068.1">
    <property type="protein sequence ID" value="ENSCCRP00010089347.1"/>
    <property type="gene ID" value="ENSCCRG00010039057.1"/>
</dbReference>
<dbReference type="Pfam" id="PF00566">
    <property type="entry name" value="RabGAP-TBC"/>
    <property type="match status" value="1"/>
</dbReference>
<dbReference type="Gene3D" id="1.10.8.1310">
    <property type="match status" value="1"/>
</dbReference>
<keyword evidence="1" id="KW-0343">GTPase activation</keyword>
<reference evidence="4" key="1">
    <citation type="submission" date="2025-08" db="UniProtKB">
        <authorList>
            <consortium name="Ensembl"/>
        </authorList>
    </citation>
    <scope>IDENTIFICATION</scope>
</reference>
<dbReference type="Proteomes" id="UP000694427">
    <property type="component" value="Unplaced"/>
</dbReference>
<dbReference type="PANTHER" id="PTHR20913">
    <property type="entry name" value="TBC1 DOMAIN FAMILY MEMBER 20/GTPASE"/>
    <property type="match status" value="1"/>
</dbReference>
<dbReference type="GO" id="GO:0005096">
    <property type="term" value="F:GTPase activator activity"/>
    <property type="evidence" value="ECO:0007669"/>
    <property type="project" value="UniProtKB-KW"/>
</dbReference>
<accession>A0A8C1R5L3</accession>
<evidence type="ECO:0000256" key="1">
    <source>
        <dbReference type="ARBA" id="ARBA00022468"/>
    </source>
</evidence>
<feature type="domain" description="Rab-GAP TBC" evidence="3">
    <location>
        <begin position="51"/>
        <end position="266"/>
    </location>
</feature>
<proteinExistence type="predicted"/>
<dbReference type="GO" id="GO:0005789">
    <property type="term" value="C:endoplasmic reticulum membrane"/>
    <property type="evidence" value="ECO:0007669"/>
    <property type="project" value="TreeGrafter"/>
</dbReference>
<sequence length="365" mass="42192">QDSSVKRTPLQSARQQLPWKKQKLLDIHQALNSDPVDIETLRRAALSEGGLLTDDIRRKVWPKLLSINVYNLPAKPSKDVREDHKDYRQVVLDVRRSMRRFPKGMRVDEREVLQEQLIDIILDVLRRNPQLYYYQGYHDIVVTFLLVVGERYIHFTRDTQRNALKYSISHYNQSEVGTIFALSWLITWYGYVLSDFRHVLRLYDFFLASHPLMAIYFAAVTVLYRQKEVKSSECDMASVHHLLSQMPQDLPYEELIGRAQSLFISCPPSLLTQSAALQPHNIIAISTFTDFQTSTLRQRPDSVLRQQLHKRHENQLTLPMSTQPANTNQLIKMAVWGLSATLGAAALAVAQTAMDWAPEFLSQLF</sequence>
<protein>
    <submittedName>
        <fullName evidence="4">Zgc:63863</fullName>
    </submittedName>
</protein>
<feature type="transmembrane region" description="Helical" evidence="2">
    <location>
        <begin position="205"/>
        <end position="224"/>
    </location>
</feature>
<keyword evidence="5" id="KW-1185">Reference proteome</keyword>
<dbReference type="InterPro" id="IPR000195">
    <property type="entry name" value="Rab-GAP-TBC_dom"/>
</dbReference>
<dbReference type="AlphaFoldDB" id="A0A8C1R5L3"/>
<feature type="transmembrane region" description="Helical" evidence="2">
    <location>
        <begin position="132"/>
        <end position="153"/>
    </location>
</feature>
<feature type="transmembrane region" description="Helical" evidence="2">
    <location>
        <begin position="174"/>
        <end position="193"/>
    </location>
</feature>
<reference evidence="4" key="2">
    <citation type="submission" date="2025-09" db="UniProtKB">
        <authorList>
            <consortium name="Ensembl"/>
        </authorList>
    </citation>
    <scope>IDENTIFICATION</scope>
</reference>
<dbReference type="InterPro" id="IPR045913">
    <property type="entry name" value="TBC20/Gyp8-like"/>
</dbReference>
<evidence type="ECO:0000313" key="5">
    <source>
        <dbReference type="Proteomes" id="UP000694427"/>
    </source>
</evidence>